<dbReference type="PANTHER" id="PTHR30336:SF6">
    <property type="entry name" value="INTEGRAL MEMBRANE PROTEIN"/>
    <property type="match status" value="1"/>
</dbReference>
<feature type="domain" description="DUF218" evidence="1">
    <location>
        <begin position="28"/>
        <end position="158"/>
    </location>
</feature>
<evidence type="ECO:0000313" key="2">
    <source>
        <dbReference type="EMBL" id="MST70232.1"/>
    </source>
</evidence>
<dbReference type="AlphaFoldDB" id="A0A6N7X409"/>
<dbReference type="CDD" id="cd06259">
    <property type="entry name" value="YdcF-like"/>
    <property type="match status" value="1"/>
</dbReference>
<protein>
    <recommendedName>
        <fullName evidence="1">DUF218 domain-containing protein</fullName>
    </recommendedName>
</protein>
<dbReference type="PANTHER" id="PTHR30336">
    <property type="entry name" value="INNER MEMBRANE PROTEIN, PROBABLE PERMEASE"/>
    <property type="match status" value="1"/>
</dbReference>
<dbReference type="InterPro" id="IPR003848">
    <property type="entry name" value="DUF218"/>
</dbReference>
<dbReference type="Gene3D" id="3.40.50.620">
    <property type="entry name" value="HUPs"/>
    <property type="match status" value="1"/>
</dbReference>
<dbReference type="Proteomes" id="UP000469424">
    <property type="component" value="Unassembled WGS sequence"/>
</dbReference>
<evidence type="ECO:0000313" key="3">
    <source>
        <dbReference type="Proteomes" id="UP000469424"/>
    </source>
</evidence>
<keyword evidence="3" id="KW-1185">Reference proteome</keyword>
<organism evidence="2 3">
    <name type="scientific">Mogibacterium kristiansenii</name>
    <dbReference type="NCBI Taxonomy" id="2606708"/>
    <lineage>
        <taxon>Bacteria</taxon>
        <taxon>Bacillati</taxon>
        <taxon>Bacillota</taxon>
        <taxon>Clostridia</taxon>
        <taxon>Peptostreptococcales</taxon>
        <taxon>Anaerovoracaceae</taxon>
        <taxon>Mogibacterium</taxon>
    </lineage>
</organism>
<dbReference type="InterPro" id="IPR051599">
    <property type="entry name" value="Cell_Envelope_Assoc"/>
</dbReference>
<proteinExistence type="predicted"/>
<reference evidence="2 3" key="1">
    <citation type="submission" date="2019-08" db="EMBL/GenBank/DDBJ databases">
        <title>In-depth cultivation of the pig gut microbiome towards novel bacterial diversity and tailored functional studies.</title>
        <authorList>
            <person name="Wylensek D."/>
            <person name="Hitch T.C.A."/>
            <person name="Clavel T."/>
        </authorList>
    </citation>
    <scope>NUCLEOTIDE SEQUENCE [LARGE SCALE GENOMIC DNA]</scope>
    <source>
        <strain evidence="2 3">WCA-MUC-591-APC-4B</strain>
    </source>
</reference>
<dbReference type="EMBL" id="VUNA01000003">
    <property type="protein sequence ID" value="MST70232.1"/>
    <property type="molecule type" value="Genomic_DNA"/>
</dbReference>
<dbReference type="InterPro" id="IPR014729">
    <property type="entry name" value="Rossmann-like_a/b/a_fold"/>
</dbReference>
<name>A0A6N7X409_9FIRM</name>
<dbReference type="GO" id="GO:0005886">
    <property type="term" value="C:plasma membrane"/>
    <property type="evidence" value="ECO:0007669"/>
    <property type="project" value="TreeGrafter"/>
</dbReference>
<gene>
    <name evidence="2" type="ORF">FYJ65_02570</name>
</gene>
<dbReference type="Pfam" id="PF02698">
    <property type="entry name" value="DUF218"/>
    <property type="match status" value="1"/>
</dbReference>
<sequence length="199" mass="22472">MDRQVKKEGGKHLTTLEESRYTKAKPADCALVLGASVYVDRKPSPMLKDRLDRGIELYKAGIVKKLLFSGDNGQVEYNEVEAMKEYALKAGVKKKDIFLDHAGFSTYESVYRAKSVFAVKSMIVVTQQYHEYRALYTGEKLGLEVEGIPAEDVTYRGQTMRDLREVLARAKDMGKCMYEPEPTFLGDVIPISGDGRKTW</sequence>
<comment type="caution">
    <text evidence="2">The sequence shown here is derived from an EMBL/GenBank/DDBJ whole genome shotgun (WGS) entry which is preliminary data.</text>
</comment>
<evidence type="ECO:0000259" key="1">
    <source>
        <dbReference type="Pfam" id="PF02698"/>
    </source>
</evidence>
<accession>A0A6N7X409</accession>